<organism evidence="3 4">
    <name type="scientific">Pseudaestuariivita atlantica</name>
    <dbReference type="NCBI Taxonomy" id="1317121"/>
    <lineage>
        <taxon>Bacteria</taxon>
        <taxon>Pseudomonadati</taxon>
        <taxon>Pseudomonadota</taxon>
        <taxon>Alphaproteobacteria</taxon>
        <taxon>Rhodobacterales</taxon>
        <taxon>Paracoccaceae</taxon>
        <taxon>Pseudaestuariivita</taxon>
    </lineage>
</organism>
<evidence type="ECO:0000313" key="3">
    <source>
        <dbReference type="EMBL" id="KNG94766.1"/>
    </source>
</evidence>
<sequence>MRILLSATLALAASASATLADGHSDKCFVDATDPFDLSAEQVVELYACMEGKMLAGYTKGDNPVAAAYRGWAVTSTRPAVAGPHGDRFLQTFANDVAAEQYLKFEDEGVVMPAGSVLAKESFKLGKEGKPVRVGPLFIMTKGEAGVAPDTADWIYSAVQPNGKPMKIKQSFCHNCHVGWEDSDMLAYPLEEVRVSN</sequence>
<protein>
    <submittedName>
        <fullName evidence="3">Recombinase</fullName>
    </submittedName>
</protein>
<gene>
    <name evidence="3" type="ORF">ATO11_05075</name>
</gene>
<dbReference type="InterPro" id="IPR032033">
    <property type="entry name" value="Cytochrome_P460"/>
</dbReference>
<evidence type="ECO:0000256" key="1">
    <source>
        <dbReference type="SAM" id="SignalP"/>
    </source>
</evidence>
<dbReference type="STRING" id="1317121.ATO11_05075"/>
<feature type="chain" id="PRO_5005554237" evidence="1">
    <location>
        <begin position="21"/>
        <end position="196"/>
    </location>
</feature>
<evidence type="ECO:0000259" key="2">
    <source>
        <dbReference type="Pfam" id="PF16694"/>
    </source>
</evidence>
<evidence type="ECO:0000313" key="4">
    <source>
        <dbReference type="Proteomes" id="UP000036938"/>
    </source>
</evidence>
<reference evidence="3 4" key="1">
    <citation type="journal article" date="2015" name="Int. J. Syst. Evol. Microbiol.">
        <title>Aestuariivita atlantica sp. nov., isolated from deep sea sediment of the Atlantic Ocean.</title>
        <authorList>
            <person name="Li G."/>
            <person name="Lai Q."/>
            <person name="Du Y."/>
            <person name="Liu X."/>
            <person name="Sun F."/>
            <person name="Shao Z."/>
        </authorList>
    </citation>
    <scope>NUCLEOTIDE SEQUENCE [LARGE SCALE GENOMIC DNA]</scope>
    <source>
        <strain evidence="3 4">22II-S11-z3</strain>
    </source>
</reference>
<feature type="domain" description="Cytochrome P460" evidence="2">
    <location>
        <begin position="67"/>
        <end position="185"/>
    </location>
</feature>
<keyword evidence="1" id="KW-0732">Signal</keyword>
<feature type="signal peptide" evidence="1">
    <location>
        <begin position="1"/>
        <end position="20"/>
    </location>
</feature>
<dbReference type="PATRIC" id="fig|1317121.7.peg.1391"/>
<dbReference type="Pfam" id="PF16694">
    <property type="entry name" value="Cytochrome_P460"/>
    <property type="match status" value="1"/>
</dbReference>
<dbReference type="Proteomes" id="UP000036938">
    <property type="component" value="Unassembled WGS sequence"/>
</dbReference>
<name>A0A0L1JSP1_9RHOB</name>
<dbReference type="AlphaFoldDB" id="A0A0L1JSP1"/>
<dbReference type="InterPro" id="IPR038142">
    <property type="entry name" value="Cytochrome_P460_sp"/>
</dbReference>
<dbReference type="EMBL" id="AQQZ01000002">
    <property type="protein sequence ID" value="KNG94766.1"/>
    <property type="molecule type" value="Genomic_DNA"/>
</dbReference>
<dbReference type="CDD" id="cd20716">
    <property type="entry name" value="cyt_P460_fam"/>
    <property type="match status" value="1"/>
</dbReference>
<comment type="caution">
    <text evidence="3">The sequence shown here is derived from an EMBL/GenBank/DDBJ whole genome shotgun (WGS) entry which is preliminary data.</text>
</comment>
<proteinExistence type="predicted"/>
<accession>A0A0L1JSP1</accession>
<keyword evidence="4" id="KW-1185">Reference proteome</keyword>
<dbReference type="OrthoDB" id="34396at2"/>
<dbReference type="Gene3D" id="3.50.70.20">
    <property type="entry name" value="Cytochrome P460"/>
    <property type="match status" value="1"/>
</dbReference>
<dbReference type="RefSeq" id="WP_050529751.1">
    <property type="nucleotide sequence ID" value="NZ_AQQZ01000002.1"/>
</dbReference>